<keyword evidence="2" id="KW-1185">Reference proteome</keyword>
<evidence type="ECO:0000313" key="1">
    <source>
        <dbReference type="EMBL" id="KAG8465480.1"/>
    </source>
</evidence>
<sequence>MVQHVAITYGDNQAALAEEREYARSPLLFAIRVKAHRTRVKLCARFLDARRRFLSTTHGQRLAAAWMAAWLWWMRITRRALPKEIVVAWSIAEVKAEATRRQLDISACIERAEIEQMLVAKDASQERGAGLRAGDPDLDDMPV</sequence>
<organism evidence="1 2">
    <name type="scientific">Diacronema lutheri</name>
    <name type="common">Unicellular marine alga</name>
    <name type="synonym">Monochrysis lutheri</name>
    <dbReference type="NCBI Taxonomy" id="2081491"/>
    <lineage>
        <taxon>Eukaryota</taxon>
        <taxon>Haptista</taxon>
        <taxon>Haptophyta</taxon>
        <taxon>Pavlovophyceae</taxon>
        <taxon>Pavlovales</taxon>
        <taxon>Pavlovaceae</taxon>
        <taxon>Diacronema</taxon>
    </lineage>
</organism>
<accession>A0A8J5XNT4</accession>
<name>A0A8J5XNT4_DIALT</name>
<dbReference type="EMBL" id="JAGTXO010000010">
    <property type="protein sequence ID" value="KAG8465480.1"/>
    <property type="molecule type" value="Genomic_DNA"/>
</dbReference>
<reference evidence="1" key="1">
    <citation type="submission" date="2021-05" db="EMBL/GenBank/DDBJ databases">
        <title>The genome of the haptophyte Pavlova lutheri (Diacronema luteri, Pavlovales) - a model for lipid biosynthesis in eukaryotic algae.</title>
        <authorList>
            <person name="Hulatt C.J."/>
            <person name="Posewitz M.C."/>
        </authorList>
    </citation>
    <scope>NUCLEOTIDE SEQUENCE</scope>
    <source>
        <strain evidence="1">NIVA-4/92</strain>
    </source>
</reference>
<dbReference type="Proteomes" id="UP000751190">
    <property type="component" value="Unassembled WGS sequence"/>
</dbReference>
<gene>
    <name evidence="1" type="ORF">KFE25_002787</name>
</gene>
<comment type="caution">
    <text evidence="1">The sequence shown here is derived from an EMBL/GenBank/DDBJ whole genome shotgun (WGS) entry which is preliminary data.</text>
</comment>
<proteinExistence type="predicted"/>
<evidence type="ECO:0000313" key="2">
    <source>
        <dbReference type="Proteomes" id="UP000751190"/>
    </source>
</evidence>
<protein>
    <submittedName>
        <fullName evidence="1">Uncharacterized protein</fullName>
    </submittedName>
</protein>
<dbReference type="AlphaFoldDB" id="A0A8J5XNT4"/>